<feature type="disulfide bond" evidence="1">
    <location>
        <begin position="101"/>
        <end position="108"/>
    </location>
</feature>
<evidence type="ECO:0000313" key="4">
    <source>
        <dbReference type="Proteomes" id="UP001187471"/>
    </source>
</evidence>
<keyword evidence="2" id="KW-0732">Signal</keyword>
<keyword evidence="1" id="KW-1015">Disulfide bond</keyword>
<evidence type="ECO:0000256" key="2">
    <source>
        <dbReference type="SAM" id="SignalP"/>
    </source>
</evidence>
<dbReference type="AlphaFoldDB" id="A0AA88RSB0"/>
<dbReference type="PROSITE" id="PS51367">
    <property type="entry name" value="THAUMATIN_2"/>
    <property type="match status" value="1"/>
</dbReference>
<feature type="disulfide bond" evidence="1">
    <location>
        <begin position="169"/>
        <end position="185"/>
    </location>
</feature>
<feature type="chain" id="PRO_5041647663" description="Thaumatin-like protein" evidence="2">
    <location>
        <begin position="27"/>
        <end position="264"/>
    </location>
</feature>
<dbReference type="FunFam" id="2.60.110.10:FF:000004">
    <property type="entry name" value="THAUMATIN-LIKE PROTEIN 1"/>
    <property type="match status" value="1"/>
</dbReference>
<keyword evidence="4" id="KW-1185">Reference proteome</keyword>
<protein>
    <recommendedName>
        <fullName evidence="5">Thaumatin-like protein</fullName>
    </recommendedName>
</protein>
<comment type="caution">
    <text evidence="3">The sequence shown here is derived from an EMBL/GenBank/DDBJ whole genome shotgun (WGS) entry which is preliminary data.</text>
</comment>
<organism evidence="3 4">
    <name type="scientific">Escallonia rubra</name>
    <dbReference type="NCBI Taxonomy" id="112253"/>
    <lineage>
        <taxon>Eukaryota</taxon>
        <taxon>Viridiplantae</taxon>
        <taxon>Streptophyta</taxon>
        <taxon>Embryophyta</taxon>
        <taxon>Tracheophyta</taxon>
        <taxon>Spermatophyta</taxon>
        <taxon>Magnoliopsida</taxon>
        <taxon>eudicotyledons</taxon>
        <taxon>Gunneridae</taxon>
        <taxon>Pentapetalae</taxon>
        <taxon>asterids</taxon>
        <taxon>campanulids</taxon>
        <taxon>Escalloniales</taxon>
        <taxon>Escalloniaceae</taxon>
        <taxon>Escallonia</taxon>
    </lineage>
</organism>
<dbReference type="Gene3D" id="2.60.110.10">
    <property type="entry name" value="Thaumatin"/>
    <property type="match status" value="1"/>
</dbReference>
<dbReference type="SUPFAM" id="SSF49870">
    <property type="entry name" value="Osmotin, thaumatin-like protein"/>
    <property type="match status" value="1"/>
</dbReference>
<evidence type="ECO:0008006" key="5">
    <source>
        <dbReference type="Google" id="ProtNLM"/>
    </source>
</evidence>
<dbReference type="PRINTS" id="PR00347">
    <property type="entry name" value="THAUMATIN"/>
</dbReference>
<dbReference type="SMART" id="SM00205">
    <property type="entry name" value="THN"/>
    <property type="match status" value="1"/>
</dbReference>
<feature type="disulfide bond" evidence="1">
    <location>
        <begin position="199"/>
        <end position="209"/>
    </location>
</feature>
<feature type="disulfide bond" evidence="1">
    <location>
        <begin position="189"/>
        <end position="198"/>
    </location>
</feature>
<feature type="disulfide bond" evidence="1">
    <location>
        <begin position="85"/>
        <end position="96"/>
    </location>
</feature>
<evidence type="ECO:0000256" key="1">
    <source>
        <dbReference type="PIRSR" id="PIRSR002703-1"/>
    </source>
</evidence>
<dbReference type="EMBL" id="JAVXUO010000884">
    <property type="protein sequence ID" value="KAK2988341.1"/>
    <property type="molecule type" value="Genomic_DNA"/>
</dbReference>
<dbReference type="Proteomes" id="UP001187471">
    <property type="component" value="Unassembled WGS sequence"/>
</dbReference>
<dbReference type="PANTHER" id="PTHR31048">
    <property type="entry name" value="OS03G0233200 PROTEIN"/>
    <property type="match status" value="1"/>
</dbReference>
<dbReference type="Pfam" id="PF00314">
    <property type="entry name" value="Thaumatin"/>
    <property type="match status" value="1"/>
</dbReference>
<name>A0AA88RSB0_9ASTE</name>
<sequence>MLLYICKWILVSVLVATQSILTPVIASRGATFTLENKCQYTVWPGIASTEDVQRTTTGFELQNGESRTISAPPSWTAQFWGRTLCAVNSTTRNFTCVTGDCGSGMVECSGRRPDPPTTILEFSVGRPNEIDLFQVNVVDGYNLPMLAVPHGGAGANCSRAGCVMDLNICPAELQVIDGGREVVACKGPCQALRQDRYCCTGAYEKPSTCRPTLYSQVFKDACPQAYSFAYDDDNHTFSCDTRADYLITFCPSPSDICEILNNNE</sequence>
<proteinExistence type="predicted"/>
<dbReference type="CDD" id="cd09218">
    <property type="entry name" value="TLP-PA"/>
    <property type="match status" value="1"/>
</dbReference>
<dbReference type="InterPro" id="IPR037176">
    <property type="entry name" value="Osmotin/thaumatin-like_sf"/>
</dbReference>
<dbReference type="PIRSF" id="PIRSF002703">
    <property type="entry name" value="Thaumatin"/>
    <property type="match status" value="1"/>
</dbReference>
<reference evidence="3" key="1">
    <citation type="submission" date="2022-12" db="EMBL/GenBank/DDBJ databases">
        <title>Draft genome assemblies for two species of Escallonia (Escalloniales).</title>
        <authorList>
            <person name="Chanderbali A."/>
            <person name="Dervinis C."/>
            <person name="Anghel I."/>
            <person name="Soltis D."/>
            <person name="Soltis P."/>
            <person name="Zapata F."/>
        </authorList>
    </citation>
    <scope>NUCLEOTIDE SEQUENCE</scope>
    <source>
        <strain evidence="3">UCBG92.1500</strain>
        <tissue evidence="3">Leaf</tissue>
    </source>
</reference>
<evidence type="ECO:0000313" key="3">
    <source>
        <dbReference type="EMBL" id="KAK2988341.1"/>
    </source>
</evidence>
<feature type="signal peptide" evidence="2">
    <location>
        <begin position="1"/>
        <end position="26"/>
    </location>
</feature>
<dbReference type="InterPro" id="IPR001938">
    <property type="entry name" value="Thaumatin"/>
</dbReference>
<accession>A0AA88RSB0</accession>
<feature type="disulfide bond" evidence="1">
    <location>
        <begin position="162"/>
        <end position="222"/>
    </location>
</feature>
<feature type="disulfide bond" evidence="1">
    <location>
        <begin position="157"/>
        <end position="239"/>
    </location>
</feature>
<gene>
    <name evidence="3" type="ORF">RJ640_000328</name>
</gene>
<feature type="disulfide bond" evidence="1">
    <location>
        <begin position="38"/>
        <end position="250"/>
    </location>
</feature>